<evidence type="ECO:0000313" key="3">
    <source>
        <dbReference type="Proteomes" id="UP000785625"/>
    </source>
</evidence>
<dbReference type="Proteomes" id="UP000785625">
    <property type="component" value="Unassembled WGS sequence"/>
</dbReference>
<evidence type="ECO:0000256" key="1">
    <source>
        <dbReference type="SAM" id="MobiDB-lite"/>
    </source>
</evidence>
<proteinExistence type="predicted"/>
<feature type="region of interest" description="Disordered" evidence="1">
    <location>
        <begin position="447"/>
        <end position="467"/>
    </location>
</feature>
<feature type="region of interest" description="Disordered" evidence="1">
    <location>
        <begin position="279"/>
        <end position="298"/>
    </location>
</feature>
<gene>
    <name evidence="2" type="ORF">H5975_05250</name>
</gene>
<feature type="compositionally biased region" description="Polar residues" evidence="1">
    <location>
        <begin position="524"/>
        <end position="537"/>
    </location>
</feature>
<name>A0ABS2H0Z5_9LACO</name>
<feature type="compositionally biased region" description="Polar residues" evidence="1">
    <location>
        <begin position="315"/>
        <end position="326"/>
    </location>
</feature>
<dbReference type="EMBL" id="JACJKU010000044">
    <property type="protein sequence ID" value="MBM6940888.1"/>
    <property type="molecule type" value="Genomic_DNA"/>
</dbReference>
<comment type="caution">
    <text evidence="2">The sequence shown here is derived from an EMBL/GenBank/DDBJ whole genome shotgun (WGS) entry which is preliminary data.</text>
</comment>
<keyword evidence="3" id="KW-1185">Reference proteome</keyword>
<feature type="region of interest" description="Disordered" evidence="1">
    <location>
        <begin position="177"/>
        <end position="213"/>
    </location>
</feature>
<feature type="compositionally biased region" description="Basic residues" evidence="1">
    <location>
        <begin position="449"/>
        <end position="467"/>
    </location>
</feature>
<evidence type="ECO:0000313" key="2">
    <source>
        <dbReference type="EMBL" id="MBM6940888.1"/>
    </source>
</evidence>
<sequence length="581" mass="64654">MTINYISSKHKGPINLNEKDLKLLKLVGDLGFVNLNQLDMLWSVISHYPTRFTRSILREWCSHDGLLKKVDKSKDKRPSKLSRTVYHLTNKAKHFLANQHIWPNSAVNAPNVGLNSHNEQAIEVIVQGIYAAAFKYQTLGTTNQLYTTNNYQNYIVTNPNFIDKKIIVNQSLKAPDGAGAQQAAGGKRKGRTVADPQQRTPVEQASRAVPTSLTSTATNKQTINDQISIDKTVQDQLPQWLATYLPSNETLVDTLPQLSNQIGRLLVDGVLVPSVIRSTNNHKHGKEQDSLSSNSKVSDTSNLNALLKQYSIVGTPTNANQPTKSNTFEKKHARQGLAHVKDVSRKRHRRSLSGEATGKPLNTVVSGSTAGNCNGDDLSIFKAGDALCSQISLYEAYNQLNTSLSSYCHLQGMLNTGATVALWLLTTPVSDARDEINASQDSQDMVAIKPHRSHRKPNRKGRKHHQAVLRKVDKKGNQPHSGHSQQAVQSFFAEAQREQEINDRLEVYTDRQWRKSYEARSDNHATQSSQDDSNTKGFFSIEGTDEHIPEENGFTNLINKAKSDDYINYLANQAEQTTEPS</sequence>
<protein>
    <submittedName>
        <fullName evidence="2">Uncharacterized protein</fullName>
    </submittedName>
</protein>
<feature type="region of interest" description="Disordered" evidence="1">
    <location>
        <begin position="518"/>
        <end position="551"/>
    </location>
</feature>
<accession>A0ABS2H0Z5</accession>
<feature type="compositionally biased region" description="Polar residues" evidence="1">
    <location>
        <begin position="195"/>
        <end position="213"/>
    </location>
</feature>
<organism evidence="2 3">
    <name type="scientific">Limosilactobacillus coleohominis</name>
    <dbReference type="NCBI Taxonomy" id="181675"/>
    <lineage>
        <taxon>Bacteria</taxon>
        <taxon>Bacillati</taxon>
        <taxon>Bacillota</taxon>
        <taxon>Bacilli</taxon>
        <taxon>Lactobacillales</taxon>
        <taxon>Lactobacillaceae</taxon>
        <taxon>Limosilactobacillus</taxon>
    </lineage>
</organism>
<feature type="region of interest" description="Disordered" evidence="1">
    <location>
        <begin position="315"/>
        <end position="360"/>
    </location>
</feature>
<reference evidence="2 3" key="1">
    <citation type="journal article" date="2021" name="Sci. Rep.">
        <title>The distribution of antibiotic resistance genes in chicken gut microbiota commensals.</title>
        <authorList>
            <person name="Juricova H."/>
            <person name="Matiasovicova J."/>
            <person name="Kubasova T."/>
            <person name="Cejkova D."/>
            <person name="Rychlik I."/>
        </authorList>
    </citation>
    <scope>NUCLEOTIDE SEQUENCE [LARGE SCALE GENOMIC DNA]</scope>
    <source>
        <strain evidence="2 3">An574</strain>
    </source>
</reference>